<evidence type="ECO:0000256" key="11">
    <source>
        <dbReference type="RuleBase" id="RU362067"/>
    </source>
</evidence>
<dbReference type="FunFam" id="1.10.405.10:FF:000004">
    <property type="entry name" value="Amine oxidase"/>
    <property type="match status" value="1"/>
</dbReference>
<protein>
    <recommendedName>
        <fullName evidence="11">Amine oxidase</fullName>
        <ecNumber evidence="11">1.4.3.-</ecNumber>
    </recommendedName>
</protein>
<evidence type="ECO:0000256" key="6">
    <source>
        <dbReference type="ARBA" id="ARBA00022827"/>
    </source>
</evidence>
<feature type="region of interest" description="Disordered" evidence="12">
    <location>
        <begin position="1"/>
        <end position="22"/>
    </location>
</feature>
<comment type="cofactor">
    <cofactor evidence="1 11">
        <name>FAD</name>
        <dbReference type="ChEBI" id="CHEBI:57692"/>
    </cofactor>
</comment>
<keyword evidence="14" id="KW-1185">Reference proteome</keyword>
<proteinExistence type="inferred from homology"/>
<dbReference type="Gene3D" id="1.10.405.10">
    <property type="entry name" value="Guanine Nucleotide Dissociation Inhibitor, domain 1"/>
    <property type="match status" value="1"/>
</dbReference>
<keyword evidence="6 11" id="KW-0274">FAD</keyword>
<dbReference type="FunFam" id="3.50.50.60:FF:000450">
    <property type="entry name" value="Amine oxidase"/>
    <property type="match status" value="1"/>
</dbReference>
<keyword evidence="7 11" id="KW-0560">Oxidoreductase</keyword>
<evidence type="ECO:0000256" key="7">
    <source>
        <dbReference type="ARBA" id="ARBA00023002"/>
    </source>
</evidence>
<dbReference type="InterPro" id="IPR002937">
    <property type="entry name" value="Amino_oxidase"/>
</dbReference>
<evidence type="ECO:0000256" key="3">
    <source>
        <dbReference type="ARBA" id="ARBA00005465"/>
    </source>
</evidence>
<comment type="similarity">
    <text evidence="3">Belongs to the flavin monoamine oxidase family. FIG1 subfamily.</text>
</comment>
<dbReference type="Gene3D" id="3.90.660.10">
    <property type="match status" value="1"/>
</dbReference>
<feature type="binding site" evidence="10">
    <location>
        <position position="148"/>
    </location>
    <ligand>
        <name>substrate</name>
    </ligand>
</feature>
<evidence type="ECO:0000259" key="13">
    <source>
        <dbReference type="Pfam" id="PF01593"/>
    </source>
</evidence>
<comment type="subcellular location">
    <subcellularLocation>
        <location evidence="2">Secreted</location>
    </subcellularLocation>
</comment>
<feature type="binding site" evidence="10">
    <location>
        <begin position="121"/>
        <end position="122"/>
    </location>
    <ligand>
        <name>FAD</name>
        <dbReference type="ChEBI" id="CHEBI:57692"/>
    </ligand>
</feature>
<keyword evidence="8" id="KW-1015">Disulfide bond</keyword>
<feature type="binding site" evidence="10">
    <location>
        <begin position="145"/>
        <end position="148"/>
    </location>
    <ligand>
        <name>FAD</name>
        <dbReference type="ChEBI" id="CHEBI:57692"/>
    </ligand>
</feature>
<evidence type="ECO:0000256" key="12">
    <source>
        <dbReference type="SAM" id="MobiDB-lite"/>
    </source>
</evidence>
<dbReference type="GeneID" id="101827975"/>
<feature type="domain" description="Amine oxidase" evidence="13">
    <location>
        <begin position="101"/>
        <end position="537"/>
    </location>
</feature>
<feature type="region of interest" description="Disordered" evidence="12">
    <location>
        <begin position="611"/>
        <end position="691"/>
    </location>
</feature>
<organism evidence="14 15">
    <name type="scientific">Mesocricetus auratus</name>
    <name type="common">Golden hamster</name>
    <dbReference type="NCBI Taxonomy" id="10036"/>
    <lineage>
        <taxon>Eukaryota</taxon>
        <taxon>Metazoa</taxon>
        <taxon>Chordata</taxon>
        <taxon>Craniata</taxon>
        <taxon>Vertebrata</taxon>
        <taxon>Euteleostomi</taxon>
        <taxon>Mammalia</taxon>
        <taxon>Eutheria</taxon>
        <taxon>Euarchontoglires</taxon>
        <taxon>Glires</taxon>
        <taxon>Rodentia</taxon>
        <taxon>Myomorpha</taxon>
        <taxon>Muroidea</taxon>
        <taxon>Cricetidae</taxon>
        <taxon>Cricetinae</taxon>
        <taxon>Mesocricetus</taxon>
    </lineage>
</organism>
<evidence type="ECO:0000313" key="15">
    <source>
        <dbReference type="RefSeq" id="XP_021091451.1"/>
    </source>
</evidence>
<feature type="compositionally biased region" description="Polar residues" evidence="12">
    <location>
        <begin position="679"/>
        <end position="691"/>
    </location>
</feature>
<feature type="binding site" evidence="10">
    <location>
        <position position="319"/>
    </location>
    <ligand>
        <name>FAD</name>
        <dbReference type="ChEBI" id="CHEBI:57692"/>
    </ligand>
</feature>
<feature type="compositionally biased region" description="Basic and acidic residues" evidence="12">
    <location>
        <begin position="626"/>
        <end position="636"/>
    </location>
</feature>
<evidence type="ECO:0000256" key="2">
    <source>
        <dbReference type="ARBA" id="ARBA00004613"/>
    </source>
</evidence>
<evidence type="ECO:0000256" key="8">
    <source>
        <dbReference type="ARBA" id="ARBA00023157"/>
    </source>
</evidence>
<dbReference type="AlphaFoldDB" id="A0A3Q0DFF6"/>
<feature type="binding site" evidence="10">
    <location>
        <position position="514"/>
    </location>
    <ligand>
        <name>FAD</name>
        <dbReference type="ChEBI" id="CHEBI:57692"/>
    </ligand>
</feature>
<dbReference type="PANTHER" id="PTHR10742">
    <property type="entry name" value="FLAVIN MONOAMINE OXIDASE"/>
    <property type="match status" value="1"/>
</dbReference>
<reference evidence="15" key="1">
    <citation type="submission" date="2025-08" db="UniProtKB">
        <authorList>
            <consortium name="RefSeq"/>
        </authorList>
    </citation>
    <scope>IDENTIFICATION</scope>
    <source>
        <tissue evidence="15">Liver</tissue>
    </source>
</reference>
<gene>
    <name evidence="15" type="primary">Il4i1</name>
</gene>
<dbReference type="SUPFAM" id="SSF54373">
    <property type="entry name" value="FAD-linked reductases, C-terminal domain"/>
    <property type="match status" value="1"/>
</dbReference>
<dbReference type="InterPro" id="IPR050281">
    <property type="entry name" value="Flavin_monoamine_oxidase"/>
</dbReference>
<evidence type="ECO:0000313" key="14">
    <source>
        <dbReference type="Proteomes" id="UP000886700"/>
    </source>
</evidence>
<evidence type="ECO:0000256" key="10">
    <source>
        <dbReference type="PIRSR" id="PIRSR601613-1"/>
    </source>
</evidence>
<dbReference type="GO" id="GO:0005576">
    <property type="term" value="C:extracellular region"/>
    <property type="evidence" value="ECO:0007669"/>
    <property type="project" value="UniProtKB-SubCell"/>
</dbReference>
<dbReference type="Proteomes" id="UP000886700">
    <property type="component" value="Unplaced"/>
</dbReference>
<evidence type="ECO:0000256" key="1">
    <source>
        <dbReference type="ARBA" id="ARBA00001974"/>
    </source>
</evidence>
<dbReference type="OrthoDB" id="5046242at2759"/>
<name>A0A3Q0DFF6_MESAU</name>
<dbReference type="PANTHER" id="PTHR10742:SF21">
    <property type="entry name" value="L-AMINO-ACID OXIDASE"/>
    <property type="match status" value="1"/>
</dbReference>
<dbReference type="InterPro" id="IPR001613">
    <property type="entry name" value="Flavin_amine_oxidase"/>
</dbReference>
<dbReference type="InterPro" id="IPR036188">
    <property type="entry name" value="FAD/NAD-bd_sf"/>
</dbReference>
<dbReference type="GO" id="GO:0001716">
    <property type="term" value="F:L-amino-acid oxidase activity"/>
    <property type="evidence" value="ECO:0007669"/>
    <property type="project" value="TreeGrafter"/>
</dbReference>
<keyword evidence="9" id="KW-0325">Glycoprotein</keyword>
<keyword evidence="5 11" id="KW-0285">Flavoprotein</keyword>
<keyword evidence="4" id="KW-0964">Secreted</keyword>
<dbReference type="Gene3D" id="3.50.50.60">
    <property type="entry name" value="FAD/NAD(P)-binding domain"/>
    <property type="match status" value="1"/>
</dbReference>
<dbReference type="CTD" id="259307"/>
<dbReference type="RefSeq" id="XP_021091451.1">
    <property type="nucleotide sequence ID" value="XM_021235792.2"/>
</dbReference>
<dbReference type="GO" id="GO:0009063">
    <property type="term" value="P:amino acid catabolic process"/>
    <property type="evidence" value="ECO:0007669"/>
    <property type="project" value="TreeGrafter"/>
</dbReference>
<sequence>MPRKEGERQAVGGPWPHHSDPHPFTQTAAATCAMAWLAPRLVLVAVLLVLTASLDWKTASSLNLFDKCMEDLDYEQLLRVVTLGLNRTLRPQKVVVVGAGVAGLTAAKVLSDAGHKVTILEADNRVGGRIFTFRDAKTGWIGELGAMRMPSSHRILHKLCRSLGLNLTQFTQYDENTWTEVNDVKLRNYVVEKMPEKLGYDLSHRERGRSPEDIYQMALNKALKDLKALGCKKAMKKFNRHTLLEYLLGEGNLTWPAVQLLGDVMSKEGFFYLSFAEALRAHSCLSDRLRYSRIVGGWDLLPRALLSSLSGPVLLNAPVVGITQGMHDVRVHIATSIQSRNLKVLTADLVLLTASGPALQRITFSPPLTRRRQEALRALHYVAATKVFLSFHRPFWHEEHIEGGHSNTDRPARLIFYPAPGEGALLLASYTWSDAAAPFAGLSTEQALHVALNDVAALHGPVVYRLWDGTGIVKRWAEDPHSQGGFVVQPPFLGKGDEDYDWSFPYGRIYFAGEHTAYPHGWVETAVKSALRAAVKINNHEFRVTSPEKQPHASIQKQDQEEISAIEQLLEESLAGQEPPHEETNPEGHVFVEAIPELQGHVFVETIPQKGHVHTHPNPIPSHAHMHGDVLPEGHLHPHPVHGGHRHGGSGSQRHRHLNGEAGHSWCKGGRITQPPTQPSLEQATRTNSPQ</sequence>
<accession>A0A3Q0DFF6</accession>
<evidence type="ECO:0000256" key="4">
    <source>
        <dbReference type="ARBA" id="ARBA00022525"/>
    </source>
</evidence>
<dbReference type="PRINTS" id="PR00757">
    <property type="entry name" value="AMINEOXDASEF"/>
</dbReference>
<dbReference type="Pfam" id="PF01593">
    <property type="entry name" value="Amino_oxidase"/>
    <property type="match status" value="1"/>
</dbReference>
<dbReference type="EC" id="1.4.3.-" evidence="11"/>
<dbReference type="SUPFAM" id="SSF51905">
    <property type="entry name" value="FAD/NAD(P)-binding domain"/>
    <property type="match status" value="1"/>
</dbReference>
<evidence type="ECO:0000256" key="9">
    <source>
        <dbReference type="ARBA" id="ARBA00023180"/>
    </source>
</evidence>
<evidence type="ECO:0000256" key="5">
    <source>
        <dbReference type="ARBA" id="ARBA00022630"/>
    </source>
</evidence>
<feature type="compositionally biased region" description="Basic residues" evidence="12">
    <location>
        <begin position="637"/>
        <end position="657"/>
    </location>
</feature>